<feature type="domain" description="DUF1989" evidence="1">
    <location>
        <begin position="8"/>
        <end position="172"/>
    </location>
</feature>
<accession>A0ABZ0VP94</accession>
<sequence length="201" mass="22178">MNHPETTVIPARKGIAFEVRRGSRLKIINTHGSQVLDTWAFALDDMKEYMSMEHTRSSTSRIIPATGDTYVSNLFTPMLTVIEDTSPGIHDTLMCCCSRKTYERLKYEGYHDNCNDNFHAALAGVGRQSAFTPGPLNLFMNFPVSGAGVITREPPVSRPGDHVLFDVKADLLMVISACPQDIQTVNGVGKMPTEAAFQILN</sequence>
<organism evidence="2 3">
    <name type="scientific">Mesorhizobium huakuii</name>
    <dbReference type="NCBI Taxonomy" id="28104"/>
    <lineage>
        <taxon>Bacteria</taxon>
        <taxon>Pseudomonadati</taxon>
        <taxon>Pseudomonadota</taxon>
        <taxon>Alphaproteobacteria</taxon>
        <taxon>Hyphomicrobiales</taxon>
        <taxon>Phyllobacteriaceae</taxon>
        <taxon>Mesorhizobium</taxon>
    </lineage>
</organism>
<dbReference type="PANTHER" id="PTHR31527">
    <property type="entry name" value="RE64534P"/>
    <property type="match status" value="1"/>
</dbReference>
<dbReference type="Pfam" id="PF09347">
    <property type="entry name" value="DUF1989"/>
    <property type="match status" value="1"/>
</dbReference>
<evidence type="ECO:0000259" key="1">
    <source>
        <dbReference type="Pfam" id="PF09347"/>
    </source>
</evidence>
<dbReference type="Proteomes" id="UP001322481">
    <property type="component" value="Chromosome"/>
</dbReference>
<evidence type="ECO:0000313" key="3">
    <source>
        <dbReference type="Proteomes" id="UP001322481"/>
    </source>
</evidence>
<keyword evidence="3" id="KW-1185">Reference proteome</keyword>
<dbReference type="EMBL" id="CP139858">
    <property type="protein sequence ID" value="WQB98501.1"/>
    <property type="molecule type" value="Genomic_DNA"/>
</dbReference>
<dbReference type="InterPro" id="IPR018959">
    <property type="entry name" value="DUF1989"/>
</dbReference>
<gene>
    <name evidence="2" type="ORF">U0R22_002652</name>
</gene>
<dbReference type="PANTHER" id="PTHR31527:SF0">
    <property type="entry name" value="RE64534P"/>
    <property type="match status" value="1"/>
</dbReference>
<reference evidence="2 3" key="1">
    <citation type="submission" date="2023-11" db="EMBL/GenBank/DDBJ databases">
        <authorList>
            <person name="Panchal A.K."/>
            <person name="Meaney J.S."/>
            <person name="Karas B.J."/>
            <person name="diCenzo G.C."/>
        </authorList>
    </citation>
    <scope>NUCLEOTIDE SEQUENCE [LARGE SCALE GENOMIC DNA]</scope>
    <source>
        <strain evidence="2 3">NZP2235</strain>
    </source>
</reference>
<evidence type="ECO:0000313" key="2">
    <source>
        <dbReference type="EMBL" id="WQB98501.1"/>
    </source>
</evidence>
<dbReference type="RefSeq" id="WP_322418789.1">
    <property type="nucleotide sequence ID" value="NZ_CP139858.1"/>
</dbReference>
<name>A0ABZ0VP94_9HYPH</name>
<proteinExistence type="predicted"/>
<protein>
    <submittedName>
        <fullName evidence="2">Urea carboxylase-associated family protein</fullName>
    </submittedName>
</protein>